<dbReference type="Gramene" id="PNT71979">
    <property type="protein sequence ID" value="PNT71979"/>
    <property type="gene ID" value="BRADI_2g38010v3"/>
</dbReference>
<feature type="compositionally biased region" description="Basic residues" evidence="1">
    <location>
        <begin position="245"/>
        <end position="260"/>
    </location>
</feature>
<dbReference type="eggNOG" id="ENOG502R42C">
    <property type="taxonomic scope" value="Eukaryota"/>
</dbReference>
<feature type="region of interest" description="Disordered" evidence="1">
    <location>
        <begin position="477"/>
        <end position="511"/>
    </location>
</feature>
<gene>
    <name evidence="2" type="ORF">BRADI_2g38010v3</name>
</gene>
<evidence type="ECO:0000313" key="2">
    <source>
        <dbReference type="EMBL" id="PNT71979.1"/>
    </source>
</evidence>
<feature type="compositionally biased region" description="Acidic residues" evidence="1">
    <location>
        <begin position="493"/>
        <end position="509"/>
    </location>
</feature>
<dbReference type="PANTHER" id="PTHR32141">
    <property type="match status" value="1"/>
</dbReference>
<feature type="region of interest" description="Disordered" evidence="1">
    <location>
        <begin position="206"/>
        <end position="267"/>
    </location>
</feature>
<dbReference type="InParanoid" id="I1HMK2"/>
<dbReference type="Proteomes" id="UP000008810">
    <property type="component" value="Chromosome 2"/>
</dbReference>
<evidence type="ECO:0000313" key="4">
    <source>
        <dbReference type="Proteomes" id="UP000008810"/>
    </source>
</evidence>
<dbReference type="EnsemblPlants" id="PNT71979">
    <property type="protein sequence ID" value="PNT71979"/>
    <property type="gene ID" value="BRADI_2g38010v3"/>
</dbReference>
<name>I1HMK2_BRADI</name>
<dbReference type="HOGENOM" id="CLU_024602_2_0_1"/>
<proteinExistence type="predicted"/>
<dbReference type="PANTHER" id="PTHR32141:SF26">
    <property type="entry name" value="OS08G0328600 PROTEIN"/>
    <property type="match status" value="1"/>
</dbReference>
<sequence>MAAGRKEDDRLSGLPDDLLRRILHFAPAREGASTAALSSRCKDHWLSSGAVNLELRVPESEDDNPRCVRSRDDPRFYARRDAMVAAAHRALDRAADGGAAPVTRLGFRVQVSRGGDTIKDFMYRDVDWREKHDVLAGVLAHRAAGRVEELRVAAVDKADGGEPMYFETSEYELSASRSGLGFFKLGLGALPSNTLRALELTNCSGLVLPPRRPRRREQRRRRPVLPPSAGIPPAAPLRRAAGNRPAHHRRRAGARRRPPRVRLLEEETDRVSPRSWYGHSRAPRQPPLDEGDVRTLRCWAATSLVLDRCCLKERGRLEIYAPALRRFRYKGVLRIVSLSPPPPELARAELILIDYGYLRRKDQRDARRSFWRVLAGFVHAKEMKLAVRDLEDMAVASEALRVRILPAFRRLERLELEGVHRPTGKTAAAAIANLLRCSPKLREFRVKLTTAHCDAKRESGYGRDYLKRKHRSDFQDSVDRFERHRSQPAAAEAGDDEDDGAAEYDEVSDDLPGLSGRSFECLQSSLRRVGLQFRREKKDEHCLGIRLIKFFAENAMVLEEMCVDGGTEKMCEHLNPKVQTWIAAGSSKLRKMDLHGAGAGVAVLPLPRRD</sequence>
<protein>
    <submittedName>
        <fullName evidence="2 3">Uncharacterized protein</fullName>
    </submittedName>
</protein>
<reference evidence="2 3" key="1">
    <citation type="journal article" date="2010" name="Nature">
        <title>Genome sequencing and analysis of the model grass Brachypodium distachyon.</title>
        <authorList>
            <consortium name="International Brachypodium Initiative"/>
        </authorList>
    </citation>
    <scope>NUCLEOTIDE SEQUENCE [LARGE SCALE GENOMIC DNA]</scope>
    <source>
        <strain evidence="2 3">Bd21</strain>
    </source>
</reference>
<feature type="compositionally biased region" description="Pro residues" evidence="1">
    <location>
        <begin position="224"/>
        <end position="235"/>
    </location>
</feature>
<dbReference type="OMA" id="IRALTIC"/>
<evidence type="ECO:0000313" key="3">
    <source>
        <dbReference type="EnsemblPlants" id="PNT71979"/>
    </source>
</evidence>
<accession>I1HMK2</accession>
<organism evidence="2">
    <name type="scientific">Brachypodium distachyon</name>
    <name type="common">Purple false brome</name>
    <name type="synonym">Trachynia distachya</name>
    <dbReference type="NCBI Taxonomy" id="15368"/>
    <lineage>
        <taxon>Eukaryota</taxon>
        <taxon>Viridiplantae</taxon>
        <taxon>Streptophyta</taxon>
        <taxon>Embryophyta</taxon>
        <taxon>Tracheophyta</taxon>
        <taxon>Spermatophyta</taxon>
        <taxon>Magnoliopsida</taxon>
        <taxon>Liliopsida</taxon>
        <taxon>Poales</taxon>
        <taxon>Poaceae</taxon>
        <taxon>BOP clade</taxon>
        <taxon>Pooideae</taxon>
        <taxon>Stipodae</taxon>
        <taxon>Brachypodieae</taxon>
        <taxon>Brachypodium</taxon>
    </lineage>
</organism>
<feature type="compositionally biased region" description="Basic residues" evidence="1">
    <location>
        <begin position="211"/>
        <end position="223"/>
    </location>
</feature>
<reference evidence="2" key="2">
    <citation type="submission" date="2017-06" db="EMBL/GenBank/DDBJ databases">
        <title>WGS assembly of Brachypodium distachyon.</title>
        <authorList>
            <consortium name="The International Brachypodium Initiative"/>
            <person name="Lucas S."/>
            <person name="Harmon-Smith M."/>
            <person name="Lail K."/>
            <person name="Tice H."/>
            <person name="Grimwood J."/>
            <person name="Bruce D."/>
            <person name="Barry K."/>
            <person name="Shu S."/>
            <person name="Lindquist E."/>
            <person name="Wang M."/>
            <person name="Pitluck S."/>
            <person name="Vogel J.P."/>
            <person name="Garvin D.F."/>
            <person name="Mockler T.C."/>
            <person name="Schmutz J."/>
            <person name="Rokhsar D."/>
            <person name="Bevan M.W."/>
        </authorList>
    </citation>
    <scope>NUCLEOTIDE SEQUENCE</scope>
    <source>
        <strain evidence="2">Bd21</strain>
    </source>
</reference>
<dbReference type="EMBL" id="CM000881">
    <property type="protein sequence ID" value="PNT71979.1"/>
    <property type="molecule type" value="Genomic_DNA"/>
</dbReference>
<dbReference type="InterPro" id="IPR055302">
    <property type="entry name" value="F-box_dom-containing"/>
</dbReference>
<dbReference type="OrthoDB" id="670854at2759"/>
<keyword evidence="4" id="KW-1185">Reference proteome</keyword>
<reference evidence="3" key="3">
    <citation type="submission" date="2018-08" db="UniProtKB">
        <authorList>
            <consortium name="EnsemblPlants"/>
        </authorList>
    </citation>
    <scope>IDENTIFICATION</scope>
    <source>
        <strain evidence="3">cv. Bd21</strain>
    </source>
</reference>
<dbReference type="AlphaFoldDB" id="I1HMK2"/>
<evidence type="ECO:0000256" key="1">
    <source>
        <dbReference type="SAM" id="MobiDB-lite"/>
    </source>
</evidence>